<reference evidence="1 2" key="1">
    <citation type="submission" date="2022-12" db="EMBL/GenBank/DDBJ databases">
        <title>Chromosome-level genome assembly of true bugs.</title>
        <authorList>
            <person name="Ma L."/>
            <person name="Li H."/>
        </authorList>
    </citation>
    <scope>NUCLEOTIDE SEQUENCE [LARGE SCALE GENOMIC DNA]</scope>
    <source>
        <strain evidence="1">Lab_2022b</strain>
    </source>
</reference>
<dbReference type="Proteomes" id="UP001461498">
    <property type="component" value="Unassembled WGS sequence"/>
</dbReference>
<organism evidence="1 2">
    <name type="scientific">Rhynocoris fuscipes</name>
    <dbReference type="NCBI Taxonomy" id="488301"/>
    <lineage>
        <taxon>Eukaryota</taxon>
        <taxon>Metazoa</taxon>
        <taxon>Ecdysozoa</taxon>
        <taxon>Arthropoda</taxon>
        <taxon>Hexapoda</taxon>
        <taxon>Insecta</taxon>
        <taxon>Pterygota</taxon>
        <taxon>Neoptera</taxon>
        <taxon>Paraneoptera</taxon>
        <taxon>Hemiptera</taxon>
        <taxon>Heteroptera</taxon>
        <taxon>Panheteroptera</taxon>
        <taxon>Cimicomorpha</taxon>
        <taxon>Reduviidae</taxon>
        <taxon>Harpactorinae</taxon>
        <taxon>Harpactorini</taxon>
        <taxon>Rhynocoris</taxon>
    </lineage>
</organism>
<sequence length="87" mass="9828">MSSGPIGLCESKQRSFDNTSDSEIVWVERNKLLQSTFKVSTLFKSSSSVYTLEKYEAKRSSANSKQKVGFNSETTSLMKILKRRGPR</sequence>
<dbReference type="EMBL" id="JAPXFL010000003">
    <property type="protein sequence ID" value="KAK9508341.1"/>
    <property type="molecule type" value="Genomic_DNA"/>
</dbReference>
<proteinExistence type="predicted"/>
<comment type="caution">
    <text evidence="1">The sequence shown here is derived from an EMBL/GenBank/DDBJ whole genome shotgun (WGS) entry which is preliminary data.</text>
</comment>
<keyword evidence="2" id="KW-1185">Reference proteome</keyword>
<evidence type="ECO:0000313" key="2">
    <source>
        <dbReference type="Proteomes" id="UP001461498"/>
    </source>
</evidence>
<dbReference type="AlphaFoldDB" id="A0AAW1DBD7"/>
<gene>
    <name evidence="1" type="ORF">O3M35_005927</name>
</gene>
<protein>
    <submittedName>
        <fullName evidence="1">Uncharacterized protein</fullName>
    </submittedName>
</protein>
<name>A0AAW1DBD7_9HEMI</name>
<evidence type="ECO:0000313" key="1">
    <source>
        <dbReference type="EMBL" id="KAK9508341.1"/>
    </source>
</evidence>
<accession>A0AAW1DBD7</accession>